<sequence length="80" mass="9555">MRSETFDCPFSFVSRSTYRHVSLFLRQIVLDSFHSNFPYTTGTVPQSQFQFMSLHMRYELICTSFHKSYSVLFYPIKYSS</sequence>
<evidence type="ECO:0000313" key="1">
    <source>
        <dbReference type="Proteomes" id="UP000095282"/>
    </source>
</evidence>
<accession>A0A1I7T3J9</accession>
<proteinExistence type="predicted"/>
<dbReference type="AlphaFoldDB" id="A0A1I7T3J9"/>
<organism evidence="1 2">
    <name type="scientific">Caenorhabditis tropicalis</name>
    <dbReference type="NCBI Taxonomy" id="1561998"/>
    <lineage>
        <taxon>Eukaryota</taxon>
        <taxon>Metazoa</taxon>
        <taxon>Ecdysozoa</taxon>
        <taxon>Nematoda</taxon>
        <taxon>Chromadorea</taxon>
        <taxon>Rhabditida</taxon>
        <taxon>Rhabditina</taxon>
        <taxon>Rhabditomorpha</taxon>
        <taxon>Rhabditoidea</taxon>
        <taxon>Rhabditidae</taxon>
        <taxon>Peloderinae</taxon>
        <taxon>Caenorhabditis</taxon>
    </lineage>
</organism>
<protein>
    <submittedName>
        <fullName evidence="2">Ovule protein</fullName>
    </submittedName>
</protein>
<name>A0A1I7T3J9_9PELO</name>
<evidence type="ECO:0000313" key="2">
    <source>
        <dbReference type="WBParaSite" id="Csp11.Scaffold491.g2075.t1"/>
    </source>
</evidence>
<dbReference type="Proteomes" id="UP000095282">
    <property type="component" value="Unplaced"/>
</dbReference>
<keyword evidence="1" id="KW-1185">Reference proteome</keyword>
<dbReference type="WBParaSite" id="Csp11.Scaffold491.g2075.t1">
    <property type="protein sequence ID" value="Csp11.Scaffold491.g2075.t1"/>
    <property type="gene ID" value="Csp11.Scaffold491.g2075"/>
</dbReference>
<reference evidence="2" key="1">
    <citation type="submission" date="2016-11" db="UniProtKB">
        <authorList>
            <consortium name="WormBaseParasite"/>
        </authorList>
    </citation>
    <scope>IDENTIFICATION</scope>
</reference>